<keyword evidence="8" id="KW-0378">Hydrolase</keyword>
<accession>A0ABR0TCT1</accession>
<comment type="cofactor">
    <cofactor evidence="1">
        <name>Mg(2+)</name>
        <dbReference type="ChEBI" id="CHEBI:18420"/>
    </cofactor>
</comment>
<dbReference type="PROSITE" id="PS00841">
    <property type="entry name" value="XPG_1"/>
    <property type="match status" value="1"/>
</dbReference>
<evidence type="ECO:0000256" key="1">
    <source>
        <dbReference type="ARBA" id="ARBA00001946"/>
    </source>
</evidence>
<dbReference type="PROSITE" id="PS50330">
    <property type="entry name" value="UIM"/>
    <property type="match status" value="1"/>
</dbReference>
<comment type="caution">
    <text evidence="16">The sequence shown here is derived from an EMBL/GenBank/DDBJ whole genome shotgun (WGS) entry which is preliminary data.</text>
</comment>
<evidence type="ECO:0008006" key="18">
    <source>
        <dbReference type="Google" id="ProtNLM"/>
    </source>
</evidence>
<keyword evidence="10" id="KW-0234">DNA repair</keyword>
<dbReference type="Pfam" id="PF00867">
    <property type="entry name" value="XPG_I"/>
    <property type="match status" value="1"/>
</dbReference>
<evidence type="ECO:0000256" key="8">
    <source>
        <dbReference type="ARBA" id="ARBA00022801"/>
    </source>
</evidence>
<feature type="compositionally biased region" description="Acidic residues" evidence="13">
    <location>
        <begin position="542"/>
        <end position="552"/>
    </location>
</feature>
<feature type="region of interest" description="Disordered" evidence="13">
    <location>
        <begin position="502"/>
        <end position="908"/>
    </location>
</feature>
<evidence type="ECO:0000256" key="2">
    <source>
        <dbReference type="ARBA" id="ARBA00004123"/>
    </source>
</evidence>
<evidence type="ECO:0000256" key="4">
    <source>
        <dbReference type="ARBA" id="ARBA00022722"/>
    </source>
</evidence>
<evidence type="ECO:0000259" key="14">
    <source>
        <dbReference type="SMART" id="SM00484"/>
    </source>
</evidence>
<reference evidence="16 17" key="1">
    <citation type="submission" date="2023-11" db="EMBL/GenBank/DDBJ databases">
        <title>Draft genome sequence and annotation of the polyextremotolerant black yeast-like fungus Aureobasidium pullulans NRRL 62042.</title>
        <authorList>
            <person name="Dielentheis-Frenken M.R.E."/>
            <person name="Wibberg D."/>
            <person name="Blank L.M."/>
            <person name="Tiso T."/>
        </authorList>
    </citation>
    <scope>NUCLEOTIDE SEQUENCE [LARGE SCALE GENOMIC DNA]</scope>
    <source>
        <strain evidence="16 17">NRRL 62042</strain>
    </source>
</reference>
<dbReference type="InterPro" id="IPR001044">
    <property type="entry name" value="XPG/Rad2_eukaryotes"/>
</dbReference>
<feature type="compositionally biased region" description="Basic and acidic residues" evidence="13">
    <location>
        <begin position="628"/>
        <end position="643"/>
    </location>
</feature>
<dbReference type="SUPFAM" id="SSF88723">
    <property type="entry name" value="PIN domain-like"/>
    <property type="match status" value="1"/>
</dbReference>
<feature type="region of interest" description="Disordered" evidence="13">
    <location>
        <begin position="1222"/>
        <end position="1281"/>
    </location>
</feature>
<dbReference type="PROSITE" id="PS00842">
    <property type="entry name" value="XPG_2"/>
    <property type="match status" value="1"/>
</dbReference>
<dbReference type="CDD" id="cd09868">
    <property type="entry name" value="PIN_XPG_RAD2"/>
    <property type="match status" value="2"/>
</dbReference>
<keyword evidence="17" id="KW-1185">Reference proteome</keyword>
<feature type="compositionally biased region" description="Acidic residues" evidence="13">
    <location>
        <begin position="456"/>
        <end position="471"/>
    </location>
</feature>
<dbReference type="SMART" id="SM00484">
    <property type="entry name" value="XPGI"/>
    <property type="match status" value="1"/>
</dbReference>
<feature type="compositionally biased region" description="Acidic residues" evidence="13">
    <location>
        <begin position="419"/>
        <end position="442"/>
    </location>
</feature>
<evidence type="ECO:0000256" key="9">
    <source>
        <dbReference type="ARBA" id="ARBA00022842"/>
    </source>
</evidence>
<evidence type="ECO:0000256" key="11">
    <source>
        <dbReference type="ARBA" id="ARBA00023242"/>
    </source>
</evidence>
<feature type="compositionally biased region" description="Acidic residues" evidence="13">
    <location>
        <begin position="349"/>
        <end position="362"/>
    </location>
</feature>
<keyword evidence="7" id="KW-0227">DNA damage</keyword>
<evidence type="ECO:0000256" key="12">
    <source>
        <dbReference type="SAM" id="Coils"/>
    </source>
</evidence>
<feature type="region of interest" description="Disordered" evidence="13">
    <location>
        <begin position="120"/>
        <end position="140"/>
    </location>
</feature>
<dbReference type="PANTHER" id="PTHR16171">
    <property type="entry name" value="DNA REPAIR PROTEIN COMPLEMENTING XP-G CELLS-RELATED"/>
    <property type="match status" value="1"/>
</dbReference>
<feature type="domain" description="XPG-I" evidence="14">
    <location>
        <begin position="984"/>
        <end position="1053"/>
    </location>
</feature>
<dbReference type="SMART" id="SM00279">
    <property type="entry name" value="HhH2"/>
    <property type="match status" value="1"/>
</dbReference>
<feature type="compositionally biased region" description="Basic and acidic residues" evidence="13">
    <location>
        <begin position="519"/>
        <end position="531"/>
    </location>
</feature>
<feature type="compositionally biased region" description="Basic and acidic residues" evidence="13">
    <location>
        <begin position="661"/>
        <end position="675"/>
    </location>
</feature>
<evidence type="ECO:0000256" key="10">
    <source>
        <dbReference type="ARBA" id="ARBA00023204"/>
    </source>
</evidence>
<dbReference type="PRINTS" id="PR00853">
    <property type="entry name" value="XPGRADSUPER"/>
</dbReference>
<name>A0ABR0TCT1_AURPU</name>
<keyword evidence="12" id="KW-0175">Coiled coil</keyword>
<evidence type="ECO:0000256" key="3">
    <source>
        <dbReference type="ARBA" id="ARBA00005283"/>
    </source>
</evidence>
<feature type="compositionally biased region" description="Low complexity" evidence="13">
    <location>
        <begin position="1271"/>
        <end position="1281"/>
    </location>
</feature>
<keyword evidence="4" id="KW-0540">Nuclease</keyword>
<evidence type="ECO:0000256" key="6">
    <source>
        <dbReference type="ARBA" id="ARBA00022759"/>
    </source>
</evidence>
<evidence type="ECO:0000313" key="16">
    <source>
        <dbReference type="EMBL" id="KAK6002219.1"/>
    </source>
</evidence>
<sequence>MGVTGLWTVVQPCARPIKIETLNKKRLAVDASIWIYQFLKAVRDKDGNALRNSHVVGFFRRICKLLYFGIKPVFVFDGGAPALKRATINARKQRREGRREDATRTAGKLLALQMQRIAEEEENNRKRAAHAAPQDEEEPLPENLVYADEVLMNPQERQQNKTFRKKDQYHLPDLGVPLSEMGAPNDPRIMSLEELENYARQFDTGEDINVYDFSKIDFDGPFFLSLPPSDRYNILNAARLRSRLRMGYSKDQLDTMFPDRMAFSKFQIERVTERNDLTQRLMNLNGMNDDLMFGLDAPGRVAGERGREYVLVKNDGVEGGWALGVVTGKNDGVANKPIDVDAVDREANEEQDEDEDEFEDVPIEGLNRLPKATTAQKEKTLGTEMARRRQAFYRSKRSAPRQRAKAPQLRKPSEPEGLFVDDDQNTAMEFDNEDGDASDDEELQRAIALSMQTEDIGSEEEQPQEDEEKEDWLDKFQQTRADEARPIPRGGGLAIAHIVNSRAGKAVPAASNANNGIEDTNRRPEITKARNETASNLNASGDDSDDSEDDMDFQAALAESRKSKYQSKQPPKTRPEPPKNATPTKPASAPRNAAGFSGPLPFEKLDLGSSLLGKKKMQKTQEELAGGFERDDTGPAKKKDKSEPLPPWFDGDLDSNISKQKALERDDWQRTKAYNEEFQFADTPPLGRHSSREIIDLDLEESQPNDPSQQVIDISDEEEEKPTSPEAAEIDTAEQPAMGDLADRIKAAPPTLSSLEKQKVETSEAPVISRKNADMTLQDEIPVVPKQQNPAPPKNNPFGEDDEDDEEMEWEQVENQQTNLGKEPSAMIQPQAREPSPSLTKQSTPEPPREPTKSPSPDFENVDIPNQPEGAQPAALEDKSVVDVPTNIPGSVTGTADQNLPAEPEADEFGYYSDSEDDELLRQLATETEEHARFASSLNHKTQQQNIEEYERELKQLRSQQKKDRRDADEVTHVMIQECQQLLKLFGLPYITAPMEAEAQCAELVTLGLVDGIVTDDSDCFLFGGTRIYKNMFNQAKFVECYLTSDFEKEFDLTRQKMIGIAHLLGSDYTEGLPGVGPVTALEILSEFPNLNDFRDWYNAVQMNQIPKSEDAANPFRKKFRRQATKLFLPSNFPDPRVEMAYMQPEVDSDPSAFQWGVPDLSALRSFLMATIGWSSERTDEVLVPVIKDMNRRQEEGTQANITAFFDGGIGAGAYAPRKRIEQGSKRMGSALDRMAREAKKKRKSGAVEDEEEYTETTEAPKKKAKRNSKRSAAATASADA</sequence>
<dbReference type="InterPro" id="IPR019974">
    <property type="entry name" value="XPG_CS"/>
</dbReference>
<keyword evidence="6" id="KW-0255">Endonuclease</keyword>
<evidence type="ECO:0000256" key="7">
    <source>
        <dbReference type="ARBA" id="ARBA00022763"/>
    </source>
</evidence>
<protein>
    <recommendedName>
        <fullName evidence="18">PIN domain-like protein</fullName>
    </recommendedName>
</protein>
<dbReference type="SMART" id="SM00726">
    <property type="entry name" value="UIM"/>
    <property type="match status" value="2"/>
</dbReference>
<dbReference type="InterPro" id="IPR008918">
    <property type="entry name" value="HhH2"/>
</dbReference>
<evidence type="ECO:0000256" key="5">
    <source>
        <dbReference type="ARBA" id="ARBA00022723"/>
    </source>
</evidence>
<gene>
    <name evidence="16" type="ORF">QM012_001857</name>
</gene>
<dbReference type="PRINTS" id="PR00066">
    <property type="entry name" value="XRODRMPGMNTG"/>
</dbReference>
<dbReference type="SMART" id="SM00485">
    <property type="entry name" value="XPGN"/>
    <property type="match status" value="1"/>
</dbReference>
<evidence type="ECO:0000313" key="17">
    <source>
        <dbReference type="Proteomes" id="UP001341245"/>
    </source>
</evidence>
<feature type="compositionally biased region" description="Basic residues" evidence="13">
    <location>
        <begin position="388"/>
        <end position="404"/>
    </location>
</feature>
<dbReference type="InterPro" id="IPR003903">
    <property type="entry name" value="UIM_dom"/>
</dbReference>
<evidence type="ECO:0000259" key="15">
    <source>
        <dbReference type="SMART" id="SM00485"/>
    </source>
</evidence>
<dbReference type="Pfam" id="PF00752">
    <property type="entry name" value="XPG_N"/>
    <property type="match status" value="1"/>
</dbReference>
<dbReference type="SUPFAM" id="SSF47807">
    <property type="entry name" value="5' to 3' exonuclease, C-terminal subdomain"/>
    <property type="match status" value="1"/>
</dbReference>
<feature type="compositionally biased region" description="Basic and acidic residues" evidence="13">
    <location>
        <begin position="376"/>
        <end position="387"/>
    </location>
</feature>
<feature type="compositionally biased region" description="Polar residues" evidence="13">
    <location>
        <begin position="888"/>
        <end position="898"/>
    </location>
</feature>
<dbReference type="Proteomes" id="UP001341245">
    <property type="component" value="Unassembled WGS sequence"/>
</dbReference>
<organism evidence="16 17">
    <name type="scientific">Aureobasidium pullulans</name>
    <name type="common">Black yeast</name>
    <name type="synonym">Pullularia pullulans</name>
    <dbReference type="NCBI Taxonomy" id="5580"/>
    <lineage>
        <taxon>Eukaryota</taxon>
        <taxon>Fungi</taxon>
        <taxon>Dikarya</taxon>
        <taxon>Ascomycota</taxon>
        <taxon>Pezizomycotina</taxon>
        <taxon>Dothideomycetes</taxon>
        <taxon>Dothideomycetidae</taxon>
        <taxon>Dothideales</taxon>
        <taxon>Saccotheciaceae</taxon>
        <taxon>Aureobasidium</taxon>
    </lineage>
</organism>
<dbReference type="InterPro" id="IPR036279">
    <property type="entry name" value="5-3_exonuclease_C_sf"/>
</dbReference>
<dbReference type="Gene3D" id="3.40.50.1010">
    <property type="entry name" value="5'-nuclease"/>
    <property type="match status" value="2"/>
</dbReference>
<comment type="similarity">
    <text evidence="3">Belongs to the XPG/RAD2 endonuclease family. XPG subfamily.</text>
</comment>
<dbReference type="PANTHER" id="PTHR16171:SF7">
    <property type="entry name" value="DNA REPAIR PROTEIN RAD2"/>
    <property type="match status" value="1"/>
</dbReference>
<dbReference type="EMBL" id="JASGXD010000012">
    <property type="protein sequence ID" value="KAK6002219.1"/>
    <property type="molecule type" value="Genomic_DNA"/>
</dbReference>
<dbReference type="CDD" id="cd09904">
    <property type="entry name" value="H3TH_XPG"/>
    <property type="match status" value="1"/>
</dbReference>
<keyword evidence="5" id="KW-0479">Metal-binding</keyword>
<feature type="compositionally biased region" description="Basic and acidic residues" evidence="13">
    <location>
        <begin position="339"/>
        <end position="348"/>
    </location>
</feature>
<feature type="region of interest" description="Disordered" evidence="13">
    <location>
        <begin position="339"/>
        <end position="489"/>
    </location>
</feature>
<feature type="domain" description="XPG N-terminal" evidence="15">
    <location>
        <begin position="1"/>
        <end position="98"/>
    </location>
</feature>
<keyword evidence="9" id="KW-0460">Magnesium</keyword>
<keyword evidence="11" id="KW-0539">Nucleus</keyword>
<evidence type="ECO:0000256" key="13">
    <source>
        <dbReference type="SAM" id="MobiDB-lite"/>
    </source>
</evidence>
<proteinExistence type="inferred from homology"/>
<feature type="coiled-coil region" evidence="12">
    <location>
        <begin position="940"/>
        <end position="967"/>
    </location>
</feature>
<dbReference type="Gene3D" id="1.10.150.20">
    <property type="entry name" value="5' to 3' exonuclease, C-terminal subdomain"/>
    <property type="match status" value="1"/>
</dbReference>
<dbReference type="InterPro" id="IPR029060">
    <property type="entry name" value="PIN-like_dom_sf"/>
</dbReference>
<feature type="compositionally biased region" description="Acidic residues" evidence="13">
    <location>
        <begin position="799"/>
        <end position="812"/>
    </location>
</feature>
<dbReference type="InterPro" id="IPR006086">
    <property type="entry name" value="XPG-I_dom"/>
</dbReference>
<comment type="subcellular location">
    <subcellularLocation>
        <location evidence="2">Nucleus</location>
    </subcellularLocation>
</comment>
<dbReference type="InterPro" id="IPR006084">
    <property type="entry name" value="XPG/Rad2"/>
</dbReference>
<dbReference type="InterPro" id="IPR006085">
    <property type="entry name" value="XPG_DNA_repair_N"/>
</dbReference>